<dbReference type="InterPro" id="IPR012337">
    <property type="entry name" value="RNaseH-like_sf"/>
</dbReference>
<evidence type="ECO:0000313" key="4">
    <source>
        <dbReference type="Proteomes" id="UP000007266"/>
    </source>
</evidence>
<evidence type="ECO:0000259" key="2">
    <source>
        <dbReference type="PROSITE" id="PS50994"/>
    </source>
</evidence>
<sequence length="315" mass="37405">MKRSDLNIKRQVVNELHAPARVNFKRRRVIVKGLNDLLQLDLVEMVPYSRVNKGFKYILMVINVFSKFVWAVPLKNKSAVSVVNAMSEILKTRRNVPKNIQTDLGKEFYNKHFQQLMNKYKINHYSSYSNLKSSVVERVNRTIKGMMYKEFSVQGHYNWINILPDIIKKYNNTRHRTTGLKPISINKKNERKVLDQGYSHLKTMDIYKPKFKVADFVRISEHRHLFKKGYTPNWSNEVFTVLKIQNTNPRTYLLQDVSGETIRGGFYTEELQKVKYPNVYLVEKVLRRKGNRLFVKWSGMDKTHNSWINHRILHR</sequence>
<gene>
    <name evidence="3" type="primary">GLEAN_02327</name>
    <name evidence="3" type="ORF">TcasGA2_TC002327</name>
</gene>
<dbReference type="PROSITE" id="PS50013">
    <property type="entry name" value="CHROMO_2"/>
    <property type="match status" value="1"/>
</dbReference>
<keyword evidence="4" id="KW-1185">Reference proteome</keyword>
<dbReference type="InterPro" id="IPR001584">
    <property type="entry name" value="Integrase_cat-core"/>
</dbReference>
<protein>
    <submittedName>
        <fullName evidence="3">Uncharacterized transposon-derived protein F54H12.3-like Protein</fullName>
    </submittedName>
</protein>
<dbReference type="Pfam" id="PF00665">
    <property type="entry name" value="rve"/>
    <property type="match status" value="1"/>
</dbReference>
<evidence type="ECO:0000313" key="3">
    <source>
        <dbReference type="EMBL" id="EFA13348.1"/>
    </source>
</evidence>
<reference evidence="3 4" key="2">
    <citation type="journal article" date="2010" name="Nucleic Acids Res.">
        <title>BeetleBase in 2010: revisions to provide comprehensive genomic information for Tribolium castaneum.</title>
        <authorList>
            <person name="Kim H.S."/>
            <person name="Murphy T."/>
            <person name="Xia J."/>
            <person name="Caragea D."/>
            <person name="Park Y."/>
            <person name="Beeman R.W."/>
            <person name="Lorenzen M.D."/>
            <person name="Butcher S."/>
            <person name="Manak J.R."/>
            <person name="Brown S.J."/>
        </authorList>
    </citation>
    <scope>NUCLEOTIDE SEQUENCE [LARGE SCALE GENOMIC DNA]</scope>
    <source>
        <strain evidence="3 4">Georgia GA2</strain>
    </source>
</reference>
<feature type="domain" description="Chromo" evidence="1">
    <location>
        <begin position="280"/>
        <end position="307"/>
    </location>
</feature>
<dbReference type="SUPFAM" id="SSF53098">
    <property type="entry name" value="Ribonuclease H-like"/>
    <property type="match status" value="1"/>
</dbReference>
<feature type="domain" description="Integrase catalytic" evidence="2">
    <location>
        <begin position="15"/>
        <end position="190"/>
    </location>
</feature>
<evidence type="ECO:0000259" key="1">
    <source>
        <dbReference type="PROSITE" id="PS50013"/>
    </source>
</evidence>
<dbReference type="HOGENOM" id="CLU_023432_0_1_1"/>
<dbReference type="GO" id="GO:0003676">
    <property type="term" value="F:nucleic acid binding"/>
    <property type="evidence" value="ECO:0007669"/>
    <property type="project" value="InterPro"/>
</dbReference>
<reference evidence="3 4" key="1">
    <citation type="journal article" date="2008" name="Nature">
        <title>The genome of the model beetle and pest Tribolium castaneum.</title>
        <authorList>
            <consortium name="Tribolium Genome Sequencing Consortium"/>
            <person name="Richards S."/>
            <person name="Gibbs R.A."/>
            <person name="Weinstock G.M."/>
            <person name="Brown S.J."/>
            <person name="Denell R."/>
            <person name="Beeman R.W."/>
            <person name="Gibbs R."/>
            <person name="Beeman R.W."/>
            <person name="Brown S.J."/>
            <person name="Bucher G."/>
            <person name="Friedrich M."/>
            <person name="Grimmelikhuijzen C.J."/>
            <person name="Klingler M."/>
            <person name="Lorenzen M."/>
            <person name="Richards S."/>
            <person name="Roth S."/>
            <person name="Schroder R."/>
            <person name="Tautz D."/>
            <person name="Zdobnov E.M."/>
            <person name="Muzny D."/>
            <person name="Gibbs R.A."/>
            <person name="Weinstock G.M."/>
            <person name="Attaway T."/>
            <person name="Bell S."/>
            <person name="Buhay C.J."/>
            <person name="Chandrabose M.N."/>
            <person name="Chavez D."/>
            <person name="Clerk-Blankenburg K.P."/>
            <person name="Cree A."/>
            <person name="Dao M."/>
            <person name="Davis C."/>
            <person name="Chacko J."/>
            <person name="Dinh H."/>
            <person name="Dugan-Rocha S."/>
            <person name="Fowler G."/>
            <person name="Garner T.T."/>
            <person name="Garnes J."/>
            <person name="Gnirke A."/>
            <person name="Hawes A."/>
            <person name="Hernandez J."/>
            <person name="Hines S."/>
            <person name="Holder M."/>
            <person name="Hume J."/>
            <person name="Jhangiani S.N."/>
            <person name="Joshi V."/>
            <person name="Khan Z.M."/>
            <person name="Jackson L."/>
            <person name="Kovar C."/>
            <person name="Kowis A."/>
            <person name="Lee S."/>
            <person name="Lewis L.R."/>
            <person name="Margolis J."/>
            <person name="Morgan M."/>
            <person name="Nazareth L.V."/>
            <person name="Nguyen N."/>
            <person name="Okwuonu G."/>
            <person name="Parker D."/>
            <person name="Richards S."/>
            <person name="Ruiz S.J."/>
            <person name="Santibanez J."/>
            <person name="Savard J."/>
            <person name="Scherer S.E."/>
            <person name="Schneider B."/>
            <person name="Sodergren E."/>
            <person name="Tautz D."/>
            <person name="Vattahil S."/>
            <person name="Villasana D."/>
            <person name="White C.S."/>
            <person name="Wright R."/>
            <person name="Park Y."/>
            <person name="Beeman R.W."/>
            <person name="Lord J."/>
            <person name="Oppert B."/>
            <person name="Lorenzen M."/>
            <person name="Brown S."/>
            <person name="Wang L."/>
            <person name="Savard J."/>
            <person name="Tautz D."/>
            <person name="Richards S."/>
            <person name="Weinstock G."/>
            <person name="Gibbs R.A."/>
            <person name="Liu Y."/>
            <person name="Worley K."/>
            <person name="Weinstock G."/>
            <person name="Elsik C.G."/>
            <person name="Reese J.T."/>
            <person name="Elhaik E."/>
            <person name="Landan G."/>
            <person name="Graur D."/>
            <person name="Arensburger P."/>
            <person name="Atkinson P."/>
            <person name="Beeman R.W."/>
            <person name="Beidler J."/>
            <person name="Brown S.J."/>
            <person name="Demuth J.P."/>
            <person name="Drury D.W."/>
            <person name="Du Y.Z."/>
            <person name="Fujiwara H."/>
            <person name="Lorenzen M."/>
            <person name="Maselli V."/>
            <person name="Osanai M."/>
            <person name="Park Y."/>
            <person name="Robertson H.M."/>
            <person name="Tu Z."/>
            <person name="Wang J.J."/>
            <person name="Wang S."/>
            <person name="Richards S."/>
            <person name="Song H."/>
            <person name="Zhang L."/>
            <person name="Sodergren E."/>
            <person name="Werner D."/>
            <person name="Stanke M."/>
            <person name="Morgenstern B."/>
            <person name="Solovyev V."/>
            <person name="Kosarev P."/>
            <person name="Brown G."/>
            <person name="Chen H.C."/>
            <person name="Ermolaeva O."/>
            <person name="Hlavina W."/>
            <person name="Kapustin Y."/>
            <person name="Kiryutin B."/>
            <person name="Kitts P."/>
            <person name="Maglott D."/>
            <person name="Pruitt K."/>
            <person name="Sapojnikov V."/>
            <person name="Souvorov A."/>
            <person name="Mackey A.J."/>
            <person name="Waterhouse R.M."/>
            <person name="Wyder S."/>
            <person name="Zdobnov E.M."/>
            <person name="Zdobnov E.M."/>
            <person name="Wyder S."/>
            <person name="Kriventseva E.V."/>
            <person name="Kadowaki T."/>
            <person name="Bork P."/>
            <person name="Aranda M."/>
            <person name="Bao R."/>
            <person name="Beermann A."/>
            <person name="Berns N."/>
            <person name="Bolognesi R."/>
            <person name="Bonneton F."/>
            <person name="Bopp D."/>
            <person name="Brown S.J."/>
            <person name="Bucher G."/>
            <person name="Butts T."/>
            <person name="Chaumot A."/>
            <person name="Denell R.E."/>
            <person name="Ferrier D.E."/>
            <person name="Friedrich M."/>
            <person name="Gordon C.M."/>
            <person name="Jindra M."/>
            <person name="Klingler M."/>
            <person name="Lan Q."/>
            <person name="Lattorff H.M."/>
            <person name="Laudet V."/>
            <person name="von Levetsow C."/>
            <person name="Liu Z."/>
            <person name="Lutz R."/>
            <person name="Lynch J.A."/>
            <person name="da Fonseca R.N."/>
            <person name="Posnien N."/>
            <person name="Reuter R."/>
            <person name="Roth S."/>
            <person name="Savard J."/>
            <person name="Schinko J.B."/>
            <person name="Schmitt C."/>
            <person name="Schoppmeier M."/>
            <person name="Schroder R."/>
            <person name="Shippy T.D."/>
            <person name="Simonnet F."/>
            <person name="Marques-Souza H."/>
            <person name="Tautz D."/>
            <person name="Tomoyasu Y."/>
            <person name="Trauner J."/>
            <person name="Van der Zee M."/>
            <person name="Vervoort M."/>
            <person name="Wittkopp N."/>
            <person name="Wimmer E.A."/>
            <person name="Yang X."/>
            <person name="Jones A.K."/>
            <person name="Sattelle D.B."/>
            <person name="Ebert P.R."/>
            <person name="Nelson D."/>
            <person name="Scott J.G."/>
            <person name="Beeman R.W."/>
            <person name="Muthukrishnan S."/>
            <person name="Kramer K.J."/>
            <person name="Arakane Y."/>
            <person name="Beeman R.W."/>
            <person name="Zhu Q."/>
            <person name="Hogenkamp D."/>
            <person name="Dixit R."/>
            <person name="Oppert B."/>
            <person name="Jiang H."/>
            <person name="Zou Z."/>
            <person name="Marshall J."/>
            <person name="Elpidina E."/>
            <person name="Vinokurov K."/>
            <person name="Oppert C."/>
            <person name="Zou Z."/>
            <person name="Evans J."/>
            <person name="Lu Z."/>
            <person name="Zhao P."/>
            <person name="Sumathipala N."/>
            <person name="Altincicek B."/>
            <person name="Vilcinskas A."/>
            <person name="Williams M."/>
            <person name="Hultmark D."/>
            <person name="Hetru C."/>
            <person name="Jiang H."/>
            <person name="Grimmelikhuijzen C.J."/>
            <person name="Hauser F."/>
            <person name="Cazzamali G."/>
            <person name="Williamson M."/>
            <person name="Park Y."/>
            <person name="Li B."/>
            <person name="Tanaka Y."/>
            <person name="Predel R."/>
            <person name="Neupert S."/>
            <person name="Schachtner J."/>
            <person name="Verleyen P."/>
            <person name="Raible F."/>
            <person name="Bork P."/>
            <person name="Friedrich M."/>
            <person name="Walden K.K."/>
            <person name="Robertson H.M."/>
            <person name="Angeli S."/>
            <person name="Foret S."/>
            <person name="Bucher G."/>
            <person name="Schuetz S."/>
            <person name="Maleszka R."/>
            <person name="Wimmer E.A."/>
            <person name="Beeman R.W."/>
            <person name="Lorenzen M."/>
            <person name="Tomoyasu Y."/>
            <person name="Miller S.C."/>
            <person name="Grossmann D."/>
            <person name="Bucher G."/>
        </authorList>
    </citation>
    <scope>NUCLEOTIDE SEQUENCE [LARGE SCALE GENOMIC DNA]</scope>
    <source>
        <strain evidence="3 4">Georgia GA2</strain>
    </source>
</reference>
<dbReference type="Gene3D" id="3.30.420.10">
    <property type="entry name" value="Ribonuclease H-like superfamily/Ribonuclease H"/>
    <property type="match status" value="1"/>
</dbReference>
<dbReference type="InterPro" id="IPR000953">
    <property type="entry name" value="Chromo/chromo_shadow_dom"/>
</dbReference>
<proteinExistence type="predicted"/>
<dbReference type="PhylomeDB" id="D7GYB5"/>
<dbReference type="EMBL" id="KQ972852">
    <property type="protein sequence ID" value="EFA13348.1"/>
    <property type="molecule type" value="Genomic_DNA"/>
</dbReference>
<dbReference type="InterPro" id="IPR036397">
    <property type="entry name" value="RNaseH_sf"/>
</dbReference>
<organism evidence="3 4">
    <name type="scientific">Tribolium castaneum</name>
    <name type="common">Red flour beetle</name>
    <dbReference type="NCBI Taxonomy" id="7070"/>
    <lineage>
        <taxon>Eukaryota</taxon>
        <taxon>Metazoa</taxon>
        <taxon>Ecdysozoa</taxon>
        <taxon>Arthropoda</taxon>
        <taxon>Hexapoda</taxon>
        <taxon>Insecta</taxon>
        <taxon>Pterygota</taxon>
        <taxon>Neoptera</taxon>
        <taxon>Endopterygota</taxon>
        <taxon>Coleoptera</taxon>
        <taxon>Polyphaga</taxon>
        <taxon>Cucujiformia</taxon>
        <taxon>Tenebrionidae</taxon>
        <taxon>Tenebrionidae incertae sedis</taxon>
        <taxon>Tribolium</taxon>
    </lineage>
</organism>
<dbReference type="PROSITE" id="PS50994">
    <property type="entry name" value="INTEGRASE"/>
    <property type="match status" value="1"/>
</dbReference>
<accession>D7GYB5</accession>
<dbReference type="GO" id="GO:0015074">
    <property type="term" value="P:DNA integration"/>
    <property type="evidence" value="ECO:0007669"/>
    <property type="project" value="InterPro"/>
</dbReference>
<dbReference type="PANTHER" id="PTHR46585:SF1">
    <property type="entry name" value="CHROMO DOMAIN-CONTAINING PROTEIN"/>
    <property type="match status" value="1"/>
</dbReference>
<dbReference type="eggNOG" id="KOG0017">
    <property type="taxonomic scope" value="Eukaryota"/>
</dbReference>
<dbReference type="PANTHER" id="PTHR46585">
    <property type="entry name" value="INTEGRASE CORE DOMAIN CONTAINING PROTEIN"/>
    <property type="match status" value="1"/>
</dbReference>
<dbReference type="Proteomes" id="UP000007266">
    <property type="component" value="Unassembled WGS sequence"/>
</dbReference>
<name>D7GYB5_TRICA</name>
<dbReference type="AlphaFoldDB" id="D7GYB5"/>
<dbReference type="InParanoid" id="D7GYB5"/>
<dbReference type="OMA" id="WINHRIL"/>